<organism evidence="1">
    <name type="scientific">marine sediment metagenome</name>
    <dbReference type="NCBI Taxonomy" id="412755"/>
    <lineage>
        <taxon>unclassified sequences</taxon>
        <taxon>metagenomes</taxon>
        <taxon>ecological metagenomes</taxon>
    </lineage>
</organism>
<evidence type="ECO:0000313" key="1">
    <source>
        <dbReference type="EMBL" id="KKK60705.1"/>
    </source>
</evidence>
<dbReference type="EMBL" id="LAZR01062837">
    <property type="protein sequence ID" value="KKK60705.1"/>
    <property type="molecule type" value="Genomic_DNA"/>
</dbReference>
<dbReference type="PANTHER" id="PTHR42960:SF2">
    <property type="entry name" value="CELL DIVISION CYCLE PROTEIN"/>
    <property type="match status" value="1"/>
</dbReference>
<reference evidence="1" key="1">
    <citation type="journal article" date="2015" name="Nature">
        <title>Complex archaea that bridge the gap between prokaryotes and eukaryotes.</title>
        <authorList>
            <person name="Spang A."/>
            <person name="Saw J.H."/>
            <person name="Jorgensen S.L."/>
            <person name="Zaremba-Niedzwiedzka K."/>
            <person name="Martijn J."/>
            <person name="Lind A.E."/>
            <person name="van Eijk R."/>
            <person name="Schleper C."/>
            <person name="Guy L."/>
            <person name="Ettema T.J."/>
        </authorList>
    </citation>
    <scope>NUCLEOTIDE SEQUENCE</scope>
</reference>
<dbReference type="Gene3D" id="3.40.50.300">
    <property type="entry name" value="P-loop containing nucleotide triphosphate hydrolases"/>
    <property type="match status" value="1"/>
</dbReference>
<feature type="non-terminal residue" evidence="1">
    <location>
        <position position="1"/>
    </location>
</feature>
<dbReference type="PANTHER" id="PTHR42960">
    <property type="entry name" value="YCF46 PROTEIN"/>
    <property type="match status" value="1"/>
</dbReference>
<dbReference type="Gene3D" id="1.10.8.60">
    <property type="match status" value="1"/>
</dbReference>
<sequence>TTEAEPFFAYTANKVWQLPPELSRKGRLSEVFFVDLPTYAEREAIWRDIMGELR</sequence>
<proteinExistence type="predicted"/>
<gene>
    <name evidence="1" type="ORF">LCGC14_3021710</name>
</gene>
<dbReference type="InterPro" id="IPR052381">
    <property type="entry name" value="AAA_domain_protein"/>
</dbReference>
<dbReference type="InterPro" id="IPR027417">
    <property type="entry name" value="P-loop_NTPase"/>
</dbReference>
<protein>
    <submittedName>
        <fullName evidence="1">Uncharacterized protein</fullName>
    </submittedName>
</protein>
<name>A0A0F8XI17_9ZZZZ</name>
<accession>A0A0F8XI17</accession>
<dbReference type="SUPFAM" id="SSF52540">
    <property type="entry name" value="P-loop containing nucleoside triphosphate hydrolases"/>
    <property type="match status" value="1"/>
</dbReference>
<comment type="caution">
    <text evidence="1">The sequence shown here is derived from an EMBL/GenBank/DDBJ whole genome shotgun (WGS) entry which is preliminary data.</text>
</comment>
<dbReference type="AlphaFoldDB" id="A0A0F8XI17"/>